<dbReference type="InterPro" id="IPR041492">
    <property type="entry name" value="HAD_2"/>
</dbReference>
<dbReference type="InterPro" id="IPR051806">
    <property type="entry name" value="HAD-like_SPP"/>
</dbReference>
<accession>A0ABY4L2J5</accession>
<dbReference type="Pfam" id="PF13419">
    <property type="entry name" value="HAD_2"/>
    <property type="match status" value="1"/>
</dbReference>
<keyword evidence="1" id="KW-0378">Hydrolase</keyword>
<dbReference type="PANTHER" id="PTHR43481">
    <property type="entry name" value="FRUCTOSE-1-PHOSPHATE PHOSPHATASE"/>
    <property type="match status" value="1"/>
</dbReference>
<name>A0ABY4L2J5_THEAE</name>
<dbReference type="Proteomes" id="UP000832041">
    <property type="component" value="Chromosome"/>
</dbReference>
<dbReference type="PANTHER" id="PTHR43481:SF4">
    <property type="entry name" value="GLYCEROL-1-PHOSPHATE PHOSPHOHYDROLASE 1-RELATED"/>
    <property type="match status" value="1"/>
</dbReference>
<dbReference type="Gene3D" id="3.40.50.1000">
    <property type="entry name" value="HAD superfamily/HAD-like"/>
    <property type="match status" value="1"/>
</dbReference>
<dbReference type="InterPro" id="IPR006439">
    <property type="entry name" value="HAD-SF_hydro_IA"/>
</dbReference>
<evidence type="ECO:0000313" key="2">
    <source>
        <dbReference type="Proteomes" id="UP000832041"/>
    </source>
</evidence>
<dbReference type="SUPFAM" id="SSF56784">
    <property type="entry name" value="HAD-like"/>
    <property type="match status" value="1"/>
</dbReference>
<dbReference type="InterPro" id="IPR036412">
    <property type="entry name" value="HAD-like_sf"/>
</dbReference>
<gene>
    <name evidence="1" type="ORF">FOF52_12720</name>
</gene>
<dbReference type="RefSeq" id="WP_248590195.1">
    <property type="nucleotide sequence ID" value="NZ_BAABEB010000004.1"/>
</dbReference>
<protein>
    <submittedName>
        <fullName evidence="1">HAD-IA family hydrolase</fullName>
    </submittedName>
</protein>
<reference evidence="1 2" key="1">
    <citation type="submission" date="2020-04" db="EMBL/GenBank/DDBJ databases">
        <title>Thermobifida alba genome sequencing and assembly.</title>
        <authorList>
            <person name="Luzics S."/>
            <person name="Horvath B."/>
            <person name="Nagy I."/>
            <person name="Toth A."/>
            <person name="Nagy I."/>
            <person name="Kukolya J."/>
        </authorList>
    </citation>
    <scope>NUCLEOTIDE SEQUENCE [LARGE SCALE GENOMIC DNA]</scope>
    <source>
        <strain evidence="1 2">DSM 43795</strain>
    </source>
</reference>
<dbReference type="NCBIfam" id="TIGR01509">
    <property type="entry name" value="HAD-SF-IA-v3"/>
    <property type="match status" value="1"/>
</dbReference>
<dbReference type="InterPro" id="IPR023198">
    <property type="entry name" value="PGP-like_dom2"/>
</dbReference>
<dbReference type="GO" id="GO:0016787">
    <property type="term" value="F:hydrolase activity"/>
    <property type="evidence" value="ECO:0007669"/>
    <property type="project" value="UniProtKB-KW"/>
</dbReference>
<dbReference type="PRINTS" id="PR00413">
    <property type="entry name" value="HADHALOGNASE"/>
</dbReference>
<organism evidence="1 2">
    <name type="scientific">Thermobifida alba</name>
    <name type="common">Thermomonospora alba</name>
    <dbReference type="NCBI Taxonomy" id="53522"/>
    <lineage>
        <taxon>Bacteria</taxon>
        <taxon>Bacillati</taxon>
        <taxon>Actinomycetota</taxon>
        <taxon>Actinomycetes</taxon>
        <taxon>Streptosporangiales</taxon>
        <taxon>Nocardiopsidaceae</taxon>
        <taxon>Thermobifida</taxon>
    </lineage>
</organism>
<dbReference type="SFLD" id="SFLDS00003">
    <property type="entry name" value="Haloacid_Dehalogenase"/>
    <property type="match status" value="1"/>
</dbReference>
<dbReference type="InterPro" id="IPR023214">
    <property type="entry name" value="HAD_sf"/>
</dbReference>
<dbReference type="EMBL" id="CP051627">
    <property type="protein sequence ID" value="UPT21704.1"/>
    <property type="molecule type" value="Genomic_DNA"/>
</dbReference>
<dbReference type="Gene3D" id="1.10.150.240">
    <property type="entry name" value="Putative phosphatase, domain 2"/>
    <property type="match status" value="1"/>
</dbReference>
<keyword evidence="2" id="KW-1185">Reference proteome</keyword>
<dbReference type="SFLD" id="SFLDG01135">
    <property type="entry name" value="C1.5.6:_HAD__Beta-PGM__Phospha"/>
    <property type="match status" value="1"/>
</dbReference>
<evidence type="ECO:0000313" key="1">
    <source>
        <dbReference type="EMBL" id="UPT21704.1"/>
    </source>
</evidence>
<sequence length="236" mass="25659">MGVRQAGTGGTPRAALFDLDGTLINSEPRSVAVWAKVLRARGVDPDEALLRRFMGRRGRDVITELSHLFPGESLDDIFADLWRYGQDPDLPRVEQLPQSVAFLHHLHSRGVPFALVTSAGRHWAESTLESLGVRAMFRGLVTADDVTVGKPHPEGYLNGARILGHDPEHIVVFEDTPAGIEAGRSAGMRVVGITTTHPPQALTRADLVVDHLTQVAWPQLVLRDPDAPRSTLAGQA</sequence>
<dbReference type="SFLD" id="SFLDG01129">
    <property type="entry name" value="C1.5:_HAD__Beta-PGM__Phosphata"/>
    <property type="match status" value="1"/>
</dbReference>
<proteinExistence type="predicted"/>